<comment type="caution">
    <text evidence="3">The sequence shown here is derived from an EMBL/GenBank/DDBJ whole genome shotgun (WGS) entry which is preliminary data.</text>
</comment>
<dbReference type="EMBL" id="BARH01000028">
    <property type="protein sequence ID" value="GAC92166.1"/>
    <property type="molecule type" value="Genomic_DNA"/>
</dbReference>
<evidence type="ECO:0000259" key="2">
    <source>
        <dbReference type="Pfam" id="PF13386"/>
    </source>
</evidence>
<dbReference type="AlphaFoldDB" id="R4FFB7"/>
<feature type="transmembrane region" description="Helical" evidence="1">
    <location>
        <begin position="130"/>
        <end position="156"/>
    </location>
</feature>
<feature type="transmembrane region" description="Helical" evidence="1">
    <location>
        <begin position="6"/>
        <end position="39"/>
    </location>
</feature>
<proteinExistence type="predicted"/>
<dbReference type="InterPro" id="IPR039447">
    <property type="entry name" value="UreH-like_TM_dom"/>
</dbReference>
<evidence type="ECO:0000313" key="3">
    <source>
        <dbReference type="EMBL" id="GAC92166.1"/>
    </source>
</evidence>
<feature type="transmembrane region" description="Helical" evidence="1">
    <location>
        <begin position="162"/>
        <end position="186"/>
    </location>
</feature>
<protein>
    <recommendedName>
        <fullName evidence="2">Urease accessory protein UreH-like transmembrane domain-containing protein</fullName>
    </recommendedName>
</protein>
<keyword evidence="1" id="KW-0812">Transmembrane</keyword>
<feature type="transmembrane region" description="Helical" evidence="1">
    <location>
        <begin position="51"/>
        <end position="70"/>
    </location>
</feature>
<keyword evidence="1" id="KW-1133">Transmembrane helix</keyword>
<feature type="transmembrane region" description="Helical" evidence="1">
    <location>
        <begin position="206"/>
        <end position="223"/>
    </location>
</feature>
<keyword evidence="1" id="KW-0472">Membrane</keyword>
<gene>
    <name evidence="3" type="ORF">KN10_2602</name>
</gene>
<sequence>MANSMTAIPILSAFLLGIVGAMAPCQITSNLGAITLYSNQSLQKGMAWKELLLFIFGKIVAFSGLGLIVWLMGKEIQSTLTLYFPWLRKLVGPILILVGLYLLGLFKMYWNVTLFKVPERWRKGKIGSFFMGFGFSLAFCPTMFVLFFVTLMPLVYSTSYGVLLPSIFAVGTSVPVIFFIFILWYLGFSGTVMKKGRQVGGIVQKTAGIVMVLLGILDTITYWF</sequence>
<evidence type="ECO:0000256" key="1">
    <source>
        <dbReference type="SAM" id="Phobius"/>
    </source>
</evidence>
<dbReference type="Proteomes" id="UP000013057">
    <property type="component" value="Unassembled WGS sequence"/>
</dbReference>
<feature type="transmembrane region" description="Helical" evidence="1">
    <location>
        <begin position="90"/>
        <end position="110"/>
    </location>
</feature>
<name>R4FFB7_9BACL</name>
<feature type="domain" description="Urease accessory protein UreH-like transmembrane" evidence="2">
    <location>
        <begin position="13"/>
        <end position="217"/>
    </location>
</feature>
<evidence type="ECO:0000313" key="4">
    <source>
        <dbReference type="Proteomes" id="UP000013057"/>
    </source>
</evidence>
<reference evidence="4" key="1">
    <citation type="journal article" date="2013" name="Genome">
        <title>Draft Genome Sequence of a Thermophilic Member of the Bacillaceae, Anoxybacillus flavithermus Strain Kn10, Isolated from the Kan-nawa Hot Spring in Japan.</title>
        <authorList>
            <person name="Matsutani M."/>
            <person name="Shirakihara Y."/>
            <person name="Imada K."/>
            <person name="Yakushi T."/>
            <person name="Matsushita K."/>
        </authorList>
    </citation>
    <scope>NUCLEOTIDE SEQUENCE [LARGE SCALE GENOMIC DNA]</scope>
    <source>
        <strain evidence="4">NBRC 109594</strain>
    </source>
</reference>
<organism evidence="3 4">
    <name type="scientific">Anoxybacillus flavithermus NBRC 109594</name>
    <dbReference type="NCBI Taxonomy" id="1315967"/>
    <lineage>
        <taxon>Bacteria</taxon>
        <taxon>Bacillati</taxon>
        <taxon>Bacillota</taxon>
        <taxon>Bacilli</taxon>
        <taxon>Bacillales</taxon>
        <taxon>Anoxybacillaceae</taxon>
        <taxon>Anoxybacillus</taxon>
    </lineage>
</organism>
<accession>R4FFB7</accession>
<dbReference type="Pfam" id="PF13386">
    <property type="entry name" value="DsbD_2"/>
    <property type="match status" value="1"/>
</dbReference>